<evidence type="ECO:0000313" key="9">
    <source>
        <dbReference type="Proteomes" id="UP000268162"/>
    </source>
</evidence>
<evidence type="ECO:0000256" key="3">
    <source>
        <dbReference type="ARBA" id="ARBA00037742"/>
    </source>
</evidence>
<dbReference type="GO" id="GO:0017111">
    <property type="term" value="F:ribonucleoside triphosphate phosphatase activity"/>
    <property type="evidence" value="ECO:0007669"/>
    <property type="project" value="TreeGrafter"/>
</dbReference>
<evidence type="ECO:0000256" key="2">
    <source>
        <dbReference type="ARBA" id="ARBA00022801"/>
    </source>
</evidence>
<proteinExistence type="inferred from homology"/>
<dbReference type="GO" id="GO:0016020">
    <property type="term" value="C:membrane"/>
    <property type="evidence" value="ECO:0007669"/>
    <property type="project" value="TreeGrafter"/>
</dbReference>
<evidence type="ECO:0000256" key="1">
    <source>
        <dbReference type="ARBA" id="ARBA00009283"/>
    </source>
</evidence>
<dbReference type="GO" id="GO:0005794">
    <property type="term" value="C:Golgi apparatus"/>
    <property type="evidence" value="ECO:0007669"/>
    <property type="project" value="TreeGrafter"/>
</dbReference>
<dbReference type="AlphaFoldDB" id="A0A4P9ZXE8"/>
<dbReference type="EC" id="3.6.1.42" evidence="4"/>
<evidence type="ECO:0000256" key="6">
    <source>
        <dbReference type="PIRSR" id="PIRSR600407-2"/>
    </source>
</evidence>
<organism evidence="8 9">
    <name type="scientific">Dimargaris cristalligena</name>
    <dbReference type="NCBI Taxonomy" id="215637"/>
    <lineage>
        <taxon>Eukaryota</taxon>
        <taxon>Fungi</taxon>
        <taxon>Fungi incertae sedis</taxon>
        <taxon>Zoopagomycota</taxon>
        <taxon>Kickxellomycotina</taxon>
        <taxon>Dimargaritomycetes</taxon>
        <taxon>Dimargaritales</taxon>
        <taxon>Dimargaritaceae</taxon>
        <taxon>Dimargaris</taxon>
    </lineage>
</organism>
<feature type="active site" description="Proton acceptor" evidence="5">
    <location>
        <position position="220"/>
    </location>
</feature>
<dbReference type="PROSITE" id="PS01238">
    <property type="entry name" value="GDA1_CD39_NTPASE"/>
    <property type="match status" value="1"/>
</dbReference>
<dbReference type="PANTHER" id="PTHR11782:SF83">
    <property type="entry name" value="GUANOSINE-DIPHOSPHATASE"/>
    <property type="match status" value="1"/>
</dbReference>
<evidence type="ECO:0000256" key="7">
    <source>
        <dbReference type="RuleBase" id="RU003833"/>
    </source>
</evidence>
<evidence type="ECO:0000313" key="8">
    <source>
        <dbReference type="EMBL" id="RKP37572.1"/>
    </source>
</evidence>
<keyword evidence="6" id="KW-0547">Nucleotide-binding</keyword>
<evidence type="ECO:0000256" key="4">
    <source>
        <dbReference type="ARBA" id="ARBA00038903"/>
    </source>
</evidence>
<keyword evidence="9" id="KW-1185">Reference proteome</keyword>
<protein>
    <recommendedName>
        <fullName evidence="4">guanosine-diphosphatase</fullName>
        <ecNumber evidence="4">3.6.1.42</ecNumber>
    </recommendedName>
</protein>
<keyword evidence="2 7" id="KW-0378">Hydrolase</keyword>
<comment type="similarity">
    <text evidence="1 7">Belongs to the GDA1/CD39 NTPase family.</text>
</comment>
<dbReference type="Proteomes" id="UP000268162">
    <property type="component" value="Unassembled WGS sequence"/>
</dbReference>
<dbReference type="GO" id="GO:0005524">
    <property type="term" value="F:ATP binding"/>
    <property type="evidence" value="ECO:0007669"/>
    <property type="project" value="UniProtKB-KW"/>
</dbReference>
<keyword evidence="6" id="KW-0067">ATP-binding</keyword>
<dbReference type="InterPro" id="IPR000407">
    <property type="entry name" value="GDA1_CD39_NTPase"/>
</dbReference>
<accession>A0A4P9ZXE8</accession>
<reference evidence="9" key="1">
    <citation type="journal article" date="2018" name="Nat. Microbiol.">
        <title>Leveraging single-cell genomics to expand the fungal tree of life.</title>
        <authorList>
            <person name="Ahrendt S.R."/>
            <person name="Quandt C.A."/>
            <person name="Ciobanu D."/>
            <person name="Clum A."/>
            <person name="Salamov A."/>
            <person name="Andreopoulos B."/>
            <person name="Cheng J.F."/>
            <person name="Woyke T."/>
            <person name="Pelin A."/>
            <person name="Henrissat B."/>
            <person name="Reynolds N.K."/>
            <person name="Benny G.L."/>
            <person name="Smith M.E."/>
            <person name="James T.Y."/>
            <person name="Grigoriev I.V."/>
        </authorList>
    </citation>
    <scope>NUCLEOTIDE SEQUENCE [LARGE SCALE GENOMIC DNA]</scope>
    <source>
        <strain evidence="9">RSA 468</strain>
    </source>
</reference>
<dbReference type="OrthoDB" id="6372431at2759"/>
<sequence length="528" mass="59123">MRETLLVQEPDSDSISVADSEGNNKYAAKPSSPLTAGRIYKYLFYGGLAVVALWLVLSQTSLRQQSSRVFTLFRPKDAALSSEHCDVSHPGRPLIQYALMIDAGSTGSRIHVYKFNYCKDGPELESEVFEHTKPGLSAYPDDPKGAARSLDALMLTALKNVPVSLHHCTPVTVKATAGLRLLGEAQSQVILDAVRQHLENQYPFPIIKKDGVVIMDGKDEGVYAWITVNYLLRLVGNPSKDSTAAVFDLGGGSTQIVFEPSSQSAAEKFTMHPGDHHYNLDFNGHHYDLYQHSYLGYGLKEARRQIKETILDDYLRDHPQEGLIGKTLVVPNPCFPSNYTEEWKPTNHPELKESVTFQGTDTGSWKTCLLLAGRILHKHAPCDTSPCSFQGIYQPPLIDYFATNPIYVFSYFYDRTQPLGLEETFQLKQLRALTKRACMYQHPPNTQLPATKQILPVFDTAIQSELFSRPHYCMDLNYVYSLLSTGYDIPEERTLHTARKINDVETGWCLGAAIAVLDDGQYCKVEEV</sequence>
<dbReference type="GO" id="GO:0006487">
    <property type="term" value="P:protein N-linked glycosylation"/>
    <property type="evidence" value="ECO:0007669"/>
    <property type="project" value="TreeGrafter"/>
</dbReference>
<dbReference type="STRING" id="215637.A0A4P9ZXE8"/>
<dbReference type="Gene3D" id="3.30.420.40">
    <property type="match status" value="1"/>
</dbReference>
<feature type="binding site" evidence="6">
    <location>
        <begin position="251"/>
        <end position="255"/>
    </location>
    <ligand>
        <name>ATP</name>
        <dbReference type="ChEBI" id="CHEBI:30616"/>
    </ligand>
</feature>
<dbReference type="EMBL" id="ML002476">
    <property type="protein sequence ID" value="RKP37572.1"/>
    <property type="molecule type" value="Genomic_DNA"/>
</dbReference>
<evidence type="ECO:0000256" key="5">
    <source>
        <dbReference type="PIRSR" id="PIRSR600407-1"/>
    </source>
</evidence>
<dbReference type="GO" id="GO:0045134">
    <property type="term" value="F:UDP phosphatase activity"/>
    <property type="evidence" value="ECO:0007669"/>
    <property type="project" value="TreeGrafter"/>
</dbReference>
<gene>
    <name evidence="8" type="ORF">BJ085DRAFT_29363</name>
</gene>
<dbReference type="CDD" id="cd24040">
    <property type="entry name" value="ASKHA_NBD_GDA1"/>
    <property type="match status" value="1"/>
</dbReference>
<name>A0A4P9ZXE8_9FUNG</name>
<comment type="function">
    <text evidence="3">After transfer of sugars to endogenous macromolecular acceptors, the enzyme converts nucleoside diphosphates to nucleoside monophosphates which in turn exit the Golgi lumen in a coupled antiporter reaction, allowing entry of additional nucleotide sugar from the cytosol.</text>
</comment>
<dbReference type="GO" id="GO:0009134">
    <property type="term" value="P:nucleoside diphosphate catabolic process"/>
    <property type="evidence" value="ECO:0007669"/>
    <property type="project" value="TreeGrafter"/>
</dbReference>
<dbReference type="GO" id="GO:0004382">
    <property type="term" value="F:GDP phosphatase activity"/>
    <property type="evidence" value="ECO:0007669"/>
    <property type="project" value="UniProtKB-EC"/>
</dbReference>
<dbReference type="PANTHER" id="PTHR11782">
    <property type="entry name" value="ADENOSINE/GUANOSINE DIPHOSPHATASE"/>
    <property type="match status" value="1"/>
</dbReference>
<dbReference type="Gene3D" id="3.30.420.150">
    <property type="entry name" value="Exopolyphosphatase. Domain 2"/>
    <property type="match status" value="1"/>
</dbReference>
<dbReference type="Pfam" id="PF01150">
    <property type="entry name" value="GDA1_CD39"/>
    <property type="match status" value="1"/>
</dbReference>